<feature type="compositionally biased region" description="Basic and acidic residues" evidence="1">
    <location>
        <begin position="429"/>
        <end position="441"/>
    </location>
</feature>
<dbReference type="GeneID" id="73348910"/>
<name>A0A9Q8T5L7_9PEZI</name>
<evidence type="ECO:0000313" key="3">
    <source>
        <dbReference type="Proteomes" id="UP000830671"/>
    </source>
</evidence>
<dbReference type="KEGG" id="clup:CLUP02_14976"/>
<feature type="compositionally biased region" description="Basic residues" evidence="1">
    <location>
        <begin position="456"/>
        <end position="479"/>
    </location>
</feature>
<feature type="compositionally biased region" description="Basic residues" evidence="1">
    <location>
        <begin position="382"/>
        <end position="392"/>
    </location>
</feature>
<sequence length="646" mass="72769">MGVLCSRKGRGKSQWQLQGRHGGQAKTIIVDLLLLDVPRYSTIAHPYLKVDKTSQTMPSGLGIEKLCDLRPAGALRVEQDLVFHGTVLWKEGFPSSARGELKVKLAVPLMLRPFHEAPFVTGQPLVVSRSFFRYLAAILPSSHVITSRSQNSNPQRPRLAIESESKSLYFWCMNSRVIPDIMLLSVVVVAVAVSGNCAYFICTHTYVACLLPDLARAFPSTVPVLYMEGTVNACKFSVQQRNTPSRHSSVFDAGFNVTSRASHCLSVFWPNFAPCRKFLKESHSPKVSYASLPPSIDSGILSFTVAANERRERRPDRHLCGFATCIPHVRPPLPACHCPGNILNIPYCSSSSYFPLAPKVPPFLYYNATACAVYGMHRKGKKRNMHRQKRRMTKEEEQNMEDGEKNQILVPLLLSPPSCIRYHLHIPEKAQRQKQKEKETQKQQVPEGSPAIHTKYPQRQRRTKRRKRRALTRCPRFHLPRCPFCNSHALTPTHPTPTVPRPTSHTATVHRPPSTTSQRATFSSQPKNPRPRTRPKTRTAPPNSHPSSAQQILELAPPPSLHLFQIQPTPALLLPFHTRARPDGKLPIAHLTYRKTSTSNSLTSFKFELIIEPVSRSSQQNRQQKHNLTRRSPGCRLFTPPPLIIL</sequence>
<keyword evidence="3" id="KW-1185">Reference proteome</keyword>
<gene>
    <name evidence="2" type="ORF">CLUP02_14976</name>
</gene>
<dbReference type="Proteomes" id="UP000830671">
    <property type="component" value="Chromosome 8"/>
</dbReference>
<dbReference type="RefSeq" id="XP_049151046.1">
    <property type="nucleotide sequence ID" value="XM_049293900.1"/>
</dbReference>
<reference evidence="2" key="1">
    <citation type="journal article" date="2021" name="Mol. Plant Microbe Interact.">
        <title>Complete Genome Sequence of the Plant-Pathogenic Fungus Colletotrichum lupini.</title>
        <authorList>
            <person name="Baroncelli R."/>
            <person name="Pensec F."/>
            <person name="Da Lio D."/>
            <person name="Boufleur T."/>
            <person name="Vicente I."/>
            <person name="Sarrocco S."/>
            <person name="Picot A."/>
            <person name="Baraldi E."/>
            <person name="Sukno S."/>
            <person name="Thon M."/>
            <person name="Le Floch G."/>
        </authorList>
    </citation>
    <scope>NUCLEOTIDE SEQUENCE</scope>
    <source>
        <strain evidence="2">IMI 504893</strain>
    </source>
</reference>
<dbReference type="AlphaFoldDB" id="A0A9Q8T5L7"/>
<dbReference type="EMBL" id="CP019480">
    <property type="protein sequence ID" value="UQC89445.1"/>
    <property type="molecule type" value="Genomic_DNA"/>
</dbReference>
<proteinExistence type="predicted"/>
<feature type="region of interest" description="Disordered" evidence="1">
    <location>
        <begin position="429"/>
        <end position="550"/>
    </location>
</feature>
<accession>A0A9Q8T5L7</accession>
<feature type="compositionally biased region" description="Basic and acidic residues" evidence="1">
    <location>
        <begin position="393"/>
        <end position="404"/>
    </location>
</feature>
<evidence type="ECO:0000313" key="2">
    <source>
        <dbReference type="EMBL" id="UQC89445.1"/>
    </source>
</evidence>
<protein>
    <submittedName>
        <fullName evidence="2">Uncharacterized protein</fullName>
    </submittedName>
</protein>
<evidence type="ECO:0000256" key="1">
    <source>
        <dbReference type="SAM" id="MobiDB-lite"/>
    </source>
</evidence>
<feature type="compositionally biased region" description="Polar residues" evidence="1">
    <location>
        <begin position="513"/>
        <end position="525"/>
    </location>
</feature>
<feature type="region of interest" description="Disordered" evidence="1">
    <location>
        <begin position="382"/>
        <end position="404"/>
    </location>
</feature>
<organism evidence="2 3">
    <name type="scientific">Colletotrichum lupini</name>
    <dbReference type="NCBI Taxonomy" id="145971"/>
    <lineage>
        <taxon>Eukaryota</taxon>
        <taxon>Fungi</taxon>
        <taxon>Dikarya</taxon>
        <taxon>Ascomycota</taxon>
        <taxon>Pezizomycotina</taxon>
        <taxon>Sordariomycetes</taxon>
        <taxon>Hypocreomycetidae</taxon>
        <taxon>Glomerellales</taxon>
        <taxon>Glomerellaceae</taxon>
        <taxon>Colletotrichum</taxon>
        <taxon>Colletotrichum acutatum species complex</taxon>
    </lineage>
</organism>